<dbReference type="Proteomes" id="UP001160390">
    <property type="component" value="Unassembled WGS sequence"/>
</dbReference>
<proteinExistence type="predicted"/>
<evidence type="ECO:0000313" key="2">
    <source>
        <dbReference type="EMBL" id="CAI6090692.1"/>
    </source>
</evidence>
<dbReference type="EMBL" id="CABFNP030000507">
    <property type="protein sequence ID" value="CAI6028963.1"/>
    <property type="molecule type" value="Genomic_DNA"/>
</dbReference>
<accession>A0AA35VRS8</accession>
<evidence type="ECO:0000313" key="1">
    <source>
        <dbReference type="EMBL" id="CAI6028963.1"/>
    </source>
</evidence>
<dbReference type="EMBL" id="CABFNP030001044">
    <property type="protein sequence ID" value="CAI6090982.1"/>
    <property type="molecule type" value="Genomic_DNA"/>
</dbReference>
<reference evidence="4" key="1">
    <citation type="submission" date="2023-01" db="EMBL/GenBank/DDBJ databases">
        <authorList>
            <person name="Piombo E."/>
        </authorList>
    </citation>
    <scope>NUCLEOTIDE SEQUENCE</scope>
</reference>
<evidence type="ECO:0000313" key="5">
    <source>
        <dbReference type="Proteomes" id="UP001160390"/>
    </source>
</evidence>
<evidence type="ECO:0000313" key="3">
    <source>
        <dbReference type="EMBL" id="CAI6090982.1"/>
    </source>
</evidence>
<organism evidence="4 5">
    <name type="scientific">Clonostachys chloroleuca</name>
    <dbReference type="NCBI Taxonomy" id="1926264"/>
    <lineage>
        <taxon>Eukaryota</taxon>
        <taxon>Fungi</taxon>
        <taxon>Dikarya</taxon>
        <taxon>Ascomycota</taxon>
        <taxon>Pezizomycotina</taxon>
        <taxon>Sordariomycetes</taxon>
        <taxon>Hypocreomycetidae</taxon>
        <taxon>Hypocreales</taxon>
        <taxon>Bionectriaceae</taxon>
        <taxon>Clonostachys</taxon>
    </lineage>
</organism>
<keyword evidence="5" id="KW-1185">Reference proteome</keyword>
<protein>
    <submittedName>
        <fullName evidence="4">Uncharacterized protein</fullName>
    </submittedName>
</protein>
<dbReference type="EMBL" id="CABFNP030001032">
    <property type="protein sequence ID" value="CAI6090692.1"/>
    <property type="molecule type" value="Genomic_DNA"/>
</dbReference>
<name>A0AA35VRS8_9HYPO</name>
<evidence type="ECO:0000313" key="4">
    <source>
        <dbReference type="EMBL" id="CAI6099464.1"/>
    </source>
</evidence>
<comment type="caution">
    <text evidence="4">The sequence shown here is derived from an EMBL/GenBank/DDBJ whole genome shotgun (WGS) entry which is preliminary data.</text>
</comment>
<dbReference type="AlphaFoldDB" id="A0AA35VRS8"/>
<dbReference type="EMBL" id="CABFNP030001319">
    <property type="protein sequence ID" value="CAI6099464.1"/>
    <property type="molecule type" value="Genomic_DNA"/>
</dbReference>
<sequence length="210" mass="24011">MQEMELRDGDGPECSDLGKVQIPRTIERRSTYNQSDFDFNPHEVIKPLLVKYKSTNFKALLKGYEREIKKRPYPVCTREMESYIVKAAVEYSKDRAAFTQLCRDLITLTQQAQKASGSSLKDPNQTVDIMAYYDELWAEVCEKSQNLPVSEGSEALLAKLTCPSWLLSRLGRDIENISLERAQGYPGDFATVECRTQGRIEMAFWIYISG</sequence>
<gene>
    <name evidence="4" type="ORF">CCHLO57077_00018864</name>
    <name evidence="2" type="ORF">CCHLO57077_00019092</name>
    <name evidence="1" type="ORF">CCHLO57077_00019139</name>
    <name evidence="3" type="ORF">CCHLO57077_00019193</name>
</gene>